<keyword evidence="2" id="KW-1133">Transmembrane helix</keyword>
<dbReference type="AlphaFoldDB" id="A0A919S7P4"/>
<feature type="transmembrane region" description="Helical" evidence="2">
    <location>
        <begin position="7"/>
        <end position="29"/>
    </location>
</feature>
<feature type="region of interest" description="Disordered" evidence="1">
    <location>
        <begin position="185"/>
        <end position="215"/>
    </location>
</feature>
<comment type="caution">
    <text evidence="3">The sequence shown here is derived from an EMBL/GenBank/DDBJ whole genome shotgun (WGS) entry which is preliminary data.</text>
</comment>
<dbReference type="RefSeq" id="WP_212995506.1">
    <property type="nucleotide sequence ID" value="NZ_BAAATW010000009.1"/>
</dbReference>
<reference evidence="3" key="1">
    <citation type="submission" date="2021-03" db="EMBL/GenBank/DDBJ databases">
        <title>Whole genome shotgun sequence of Actinoplanes consettensis NBRC 14913.</title>
        <authorList>
            <person name="Komaki H."/>
            <person name="Tamura T."/>
        </authorList>
    </citation>
    <scope>NUCLEOTIDE SEQUENCE</scope>
    <source>
        <strain evidence="3">NBRC 14913</strain>
    </source>
</reference>
<accession>A0A919S7P4</accession>
<feature type="transmembrane region" description="Helical" evidence="2">
    <location>
        <begin position="49"/>
        <end position="69"/>
    </location>
</feature>
<dbReference type="Proteomes" id="UP000680865">
    <property type="component" value="Unassembled WGS sequence"/>
</dbReference>
<evidence type="ECO:0000256" key="2">
    <source>
        <dbReference type="SAM" id="Phobius"/>
    </source>
</evidence>
<feature type="transmembrane region" description="Helical" evidence="2">
    <location>
        <begin position="217"/>
        <end position="234"/>
    </location>
</feature>
<name>A0A919S7P4_9ACTN</name>
<keyword evidence="2" id="KW-0472">Membrane</keyword>
<evidence type="ECO:0000256" key="1">
    <source>
        <dbReference type="SAM" id="MobiDB-lite"/>
    </source>
</evidence>
<gene>
    <name evidence="3" type="ORF">Aco04nite_04300</name>
</gene>
<keyword evidence="2" id="KW-0812">Transmembrane</keyword>
<organism evidence="3 4">
    <name type="scientific">Winogradskya consettensis</name>
    <dbReference type="NCBI Taxonomy" id="113560"/>
    <lineage>
        <taxon>Bacteria</taxon>
        <taxon>Bacillati</taxon>
        <taxon>Actinomycetota</taxon>
        <taxon>Actinomycetes</taxon>
        <taxon>Micromonosporales</taxon>
        <taxon>Micromonosporaceae</taxon>
        <taxon>Winogradskya</taxon>
    </lineage>
</organism>
<evidence type="ECO:0000313" key="3">
    <source>
        <dbReference type="EMBL" id="GIM66989.1"/>
    </source>
</evidence>
<proteinExistence type="predicted"/>
<sequence>MRWRNLRLTLVAVGITGGIAVVLWSPLIMYRVLGPAMPWHDLADAGQAYGGPSALLSAAALCGIGLSLIMQSKQIRQELTGFDRQRHFDLIKLALDNPEFFEVYEVGQVTKPQDRQKVYANLTMNYWLAIWELDEMNEATLRNLTASMFSGEIARSWWQQQRETWITVRTRRRRRFMSVVNEEWNKANSTAPPRPAPRPDLPCGTARRQQRGRKRRGAVLSLALLGAVAAAHVYRRRASGGRSTHRL</sequence>
<evidence type="ECO:0000313" key="4">
    <source>
        <dbReference type="Proteomes" id="UP000680865"/>
    </source>
</evidence>
<keyword evidence="4" id="KW-1185">Reference proteome</keyword>
<dbReference type="InterPro" id="IPR045728">
    <property type="entry name" value="DUF6082"/>
</dbReference>
<protein>
    <submittedName>
        <fullName evidence="3">Uncharacterized protein</fullName>
    </submittedName>
</protein>
<dbReference type="EMBL" id="BOQP01000003">
    <property type="protein sequence ID" value="GIM66989.1"/>
    <property type="molecule type" value="Genomic_DNA"/>
</dbReference>
<dbReference type="Pfam" id="PF19560">
    <property type="entry name" value="DUF6082"/>
    <property type="match status" value="1"/>
</dbReference>